<reference evidence="3 4" key="1">
    <citation type="submission" date="2024-02" db="EMBL/GenBank/DDBJ databases">
        <authorList>
            <person name="Chen Y."/>
            <person name="Shah S."/>
            <person name="Dougan E. K."/>
            <person name="Thang M."/>
            <person name="Chan C."/>
        </authorList>
    </citation>
    <scope>NUCLEOTIDE SEQUENCE [LARGE SCALE GENOMIC DNA]</scope>
</reference>
<organism evidence="3 4">
    <name type="scientific">Durusdinium trenchii</name>
    <dbReference type="NCBI Taxonomy" id="1381693"/>
    <lineage>
        <taxon>Eukaryota</taxon>
        <taxon>Sar</taxon>
        <taxon>Alveolata</taxon>
        <taxon>Dinophyceae</taxon>
        <taxon>Suessiales</taxon>
        <taxon>Symbiodiniaceae</taxon>
        <taxon>Durusdinium</taxon>
    </lineage>
</organism>
<accession>A0ABP0ILJ7</accession>
<evidence type="ECO:0000313" key="3">
    <source>
        <dbReference type="EMBL" id="CAK9002352.1"/>
    </source>
</evidence>
<comment type="caution">
    <text evidence="3">The sequence shown here is derived from an EMBL/GenBank/DDBJ whole genome shotgun (WGS) entry which is preliminary data.</text>
</comment>
<dbReference type="SMART" id="SM00698">
    <property type="entry name" value="MORN"/>
    <property type="match status" value="8"/>
</dbReference>
<dbReference type="SUPFAM" id="SSF82185">
    <property type="entry name" value="Histone H3 K4-specific methyltransferase SET7/9 N-terminal domain"/>
    <property type="match status" value="2"/>
</dbReference>
<dbReference type="Proteomes" id="UP001642484">
    <property type="component" value="Unassembled WGS sequence"/>
</dbReference>
<evidence type="ECO:0000256" key="2">
    <source>
        <dbReference type="SAM" id="MobiDB-lite"/>
    </source>
</evidence>
<feature type="region of interest" description="Disordered" evidence="2">
    <location>
        <begin position="252"/>
        <end position="279"/>
    </location>
</feature>
<name>A0ABP0ILJ7_9DINO</name>
<proteinExistence type="predicted"/>
<keyword evidence="1" id="KW-0677">Repeat</keyword>
<dbReference type="InterPro" id="IPR003409">
    <property type="entry name" value="MORN"/>
</dbReference>
<keyword evidence="4" id="KW-1185">Reference proteome</keyword>
<dbReference type="Pfam" id="PF02493">
    <property type="entry name" value="MORN"/>
    <property type="match status" value="8"/>
</dbReference>
<sequence length="373" mass="41803">MACRCRRRRPSGYRGGVAQGQRDGYGELRLTNGTVYMGQWELGVRCGHGEWHHPTKGHYVGEWKNNQMHGHGCLKTASGASYEGHWREGRFHEEGELRWTDGTFYAGSWRKGQEHGLGRLSFPDGKIYEGLWVRGEVEGHGTLTYADARKRYVGQFRSAKPHGHGRMVYADGLSYEGQWQYGLPAGKGKWNTPEGQAQELTPVSSVRPSPREDFIIGFEEEIVESSEEGTHQSVLWCFPSSKFEALDQQLSLDAQGSPRPASAPRSSKPGLPKQRLGGLPLSNPLSARSSWLLLSAWHTCQRWPHSHWPVSLGRASQWRSGRLPCWIGWRGRCSKLQWMKGLPAWLYGPCHGRSLTCAAPSVWCSPRAGGSPR</sequence>
<dbReference type="EMBL" id="CAXAMN010003002">
    <property type="protein sequence ID" value="CAK9002352.1"/>
    <property type="molecule type" value="Genomic_DNA"/>
</dbReference>
<evidence type="ECO:0000256" key="1">
    <source>
        <dbReference type="ARBA" id="ARBA00022737"/>
    </source>
</evidence>
<dbReference type="PANTHER" id="PTHR43215">
    <property type="entry name" value="RADIAL SPOKE HEAD 1 HOMOLOG"/>
    <property type="match status" value="1"/>
</dbReference>
<protein>
    <submittedName>
        <fullName evidence="3">Uncharacterized protein</fullName>
    </submittedName>
</protein>
<dbReference type="PANTHER" id="PTHR43215:SF14">
    <property type="entry name" value="RADIAL SPOKE HEAD 1 HOMOLOG"/>
    <property type="match status" value="1"/>
</dbReference>
<dbReference type="Gene3D" id="2.20.110.10">
    <property type="entry name" value="Histone H3 K4-specific methyltransferase SET7/9 N-terminal domain"/>
    <property type="match status" value="4"/>
</dbReference>
<evidence type="ECO:0000313" key="4">
    <source>
        <dbReference type="Proteomes" id="UP001642484"/>
    </source>
</evidence>
<gene>
    <name evidence="3" type="ORF">CCMP2556_LOCUS6811</name>
</gene>
<feature type="compositionally biased region" description="Low complexity" evidence="2">
    <location>
        <begin position="257"/>
        <end position="269"/>
    </location>
</feature>